<dbReference type="InterPro" id="IPR005279">
    <property type="entry name" value="Dipep/tripep_permease"/>
</dbReference>
<evidence type="ECO:0000256" key="8">
    <source>
        <dbReference type="SAM" id="Phobius"/>
    </source>
</evidence>
<dbReference type="PANTHER" id="PTHR23517:SF15">
    <property type="entry name" value="PROTON-DEPENDENT OLIGOPEPTIDE FAMILY TRANSPORT PROTEIN"/>
    <property type="match status" value="1"/>
</dbReference>
<dbReference type="Pfam" id="PF00854">
    <property type="entry name" value="PTR2"/>
    <property type="match status" value="2"/>
</dbReference>
<dbReference type="InterPro" id="IPR050171">
    <property type="entry name" value="MFS_Transporters"/>
</dbReference>
<protein>
    <submittedName>
        <fullName evidence="9">Peptide MFS transporter</fullName>
    </submittedName>
</protein>
<keyword evidence="4 7" id="KW-0812">Transmembrane</keyword>
<dbReference type="GO" id="GO:0005886">
    <property type="term" value="C:plasma membrane"/>
    <property type="evidence" value="ECO:0007669"/>
    <property type="project" value="UniProtKB-SubCell"/>
</dbReference>
<dbReference type="GO" id="GO:0006857">
    <property type="term" value="P:oligopeptide transport"/>
    <property type="evidence" value="ECO:0007669"/>
    <property type="project" value="InterPro"/>
</dbReference>
<feature type="non-terminal residue" evidence="9">
    <location>
        <position position="1"/>
    </location>
</feature>
<feature type="transmembrane region" description="Helical" evidence="8">
    <location>
        <begin position="312"/>
        <end position="334"/>
    </location>
</feature>
<evidence type="ECO:0000313" key="9">
    <source>
        <dbReference type="EMBL" id="TMQ64454.1"/>
    </source>
</evidence>
<dbReference type="SUPFAM" id="SSF103473">
    <property type="entry name" value="MFS general substrate transporter"/>
    <property type="match status" value="1"/>
</dbReference>
<feature type="transmembrane region" description="Helical" evidence="8">
    <location>
        <begin position="340"/>
        <end position="358"/>
    </location>
</feature>
<evidence type="ECO:0000256" key="5">
    <source>
        <dbReference type="ARBA" id="ARBA00022989"/>
    </source>
</evidence>
<feature type="transmembrane region" description="Helical" evidence="8">
    <location>
        <begin position="154"/>
        <end position="174"/>
    </location>
</feature>
<evidence type="ECO:0000313" key="10">
    <source>
        <dbReference type="Proteomes" id="UP000316609"/>
    </source>
</evidence>
<keyword evidence="2 7" id="KW-0813">Transport</keyword>
<reference evidence="9 10" key="1">
    <citation type="journal article" date="2019" name="Nat. Microbiol.">
        <title>Mediterranean grassland soil C-N compound turnover is dependent on rainfall and depth, and is mediated by genomically divergent microorganisms.</title>
        <authorList>
            <person name="Diamond S."/>
            <person name="Andeer P.F."/>
            <person name="Li Z."/>
            <person name="Crits-Christoph A."/>
            <person name="Burstein D."/>
            <person name="Anantharaman K."/>
            <person name="Lane K.R."/>
            <person name="Thomas B.C."/>
            <person name="Pan C."/>
            <person name="Northen T.R."/>
            <person name="Banfield J.F."/>
        </authorList>
    </citation>
    <scope>NUCLEOTIDE SEQUENCE [LARGE SCALE GENOMIC DNA]</scope>
    <source>
        <strain evidence="9">WS_8</strain>
    </source>
</reference>
<keyword evidence="5 8" id="KW-1133">Transmembrane helix</keyword>
<evidence type="ECO:0000256" key="2">
    <source>
        <dbReference type="ARBA" id="ARBA00022448"/>
    </source>
</evidence>
<dbReference type="GO" id="GO:1904680">
    <property type="term" value="F:peptide transmembrane transporter activity"/>
    <property type="evidence" value="ECO:0007669"/>
    <property type="project" value="InterPro"/>
</dbReference>
<feature type="transmembrane region" description="Helical" evidence="8">
    <location>
        <begin position="228"/>
        <end position="248"/>
    </location>
</feature>
<feature type="transmembrane region" description="Helical" evidence="8">
    <location>
        <begin position="13"/>
        <end position="31"/>
    </location>
</feature>
<dbReference type="AlphaFoldDB" id="A0A538TLF6"/>
<feature type="transmembrane region" description="Helical" evidence="8">
    <location>
        <begin position="180"/>
        <end position="200"/>
    </location>
</feature>
<feature type="transmembrane region" description="Helical" evidence="8">
    <location>
        <begin position="408"/>
        <end position="426"/>
    </location>
</feature>
<dbReference type="PROSITE" id="PS01023">
    <property type="entry name" value="PTR2_2"/>
    <property type="match status" value="1"/>
</dbReference>
<feature type="transmembrane region" description="Helical" evidence="8">
    <location>
        <begin position="65"/>
        <end position="85"/>
    </location>
</feature>
<evidence type="ECO:0000256" key="6">
    <source>
        <dbReference type="ARBA" id="ARBA00023136"/>
    </source>
</evidence>
<keyword evidence="6 8" id="KW-0472">Membrane</keyword>
<dbReference type="Proteomes" id="UP000316609">
    <property type="component" value="Unassembled WGS sequence"/>
</dbReference>
<dbReference type="InterPro" id="IPR000109">
    <property type="entry name" value="POT_fam"/>
</dbReference>
<dbReference type="CDD" id="cd17346">
    <property type="entry name" value="MFS_DtpA_like"/>
    <property type="match status" value="1"/>
</dbReference>
<keyword evidence="3" id="KW-1003">Cell membrane</keyword>
<name>A0A538TLF6_UNCEI</name>
<comment type="caution">
    <text evidence="9">The sequence shown here is derived from an EMBL/GenBank/DDBJ whole genome shotgun (WGS) entry which is preliminary data.</text>
</comment>
<gene>
    <name evidence="9" type="ORF">E6K78_09115</name>
</gene>
<evidence type="ECO:0000256" key="7">
    <source>
        <dbReference type="RuleBase" id="RU003755"/>
    </source>
</evidence>
<dbReference type="PANTHER" id="PTHR23517">
    <property type="entry name" value="RESISTANCE PROTEIN MDTM, PUTATIVE-RELATED-RELATED"/>
    <property type="match status" value="1"/>
</dbReference>
<comment type="similarity">
    <text evidence="7">Belongs to the major facilitator superfamily. Proton-dependent oligopeptide transporter (POT/PTR) (TC 2.A.17) family.</text>
</comment>
<sequence length="442" mass="49549">LYLLFFTEMWERFSYYGMRSLLVLYMVNHLFIRPDVGQRVLGFTAIKGGLESVFGPLAAQPLSSQIYGLYTAFVYFTPFFGGLLADRVLGQRRTVILGASLMAIGHFLMASERLFFPALMFLILGNGAFKPNISTQVGLLYKQGDPRRDGAFTIFYMGINLGAFLAPLVCGTLGQTVGWHYGFAAAGVGMVLGLCIYLWGQKFLAPDHLQQRKQLTSVSKEKMTREEWLRVLALIAVCALNVIFWAVYEQQGNTMQLWADRNTNWRFLGWTMPSTWFQAFNPAMIFLFAPLLPVFWGWQAKRKQEPSSVTKMAIGCLLLGLSYIVMIVAARGMAPDAQRSLMWLVGTTLILTIGELYLSPVGLSFVTKVAPARMVSMLMGVWFLANFFGNYLSGYLGTFWEKIPREQFFTLMTGLGVGAGVLMFVITKPLDRVVAKHDRGEA</sequence>
<dbReference type="InterPro" id="IPR018456">
    <property type="entry name" value="PTR2_symporter_CS"/>
</dbReference>
<proteinExistence type="inferred from homology"/>
<accession>A0A538TLF6</accession>
<dbReference type="EMBL" id="VBOY01000086">
    <property type="protein sequence ID" value="TMQ64454.1"/>
    <property type="molecule type" value="Genomic_DNA"/>
</dbReference>
<dbReference type="NCBIfam" id="TIGR00924">
    <property type="entry name" value="yjdL_sub1_fam"/>
    <property type="match status" value="2"/>
</dbReference>
<dbReference type="PROSITE" id="PS01022">
    <property type="entry name" value="PTR2_1"/>
    <property type="match status" value="1"/>
</dbReference>
<evidence type="ECO:0000256" key="1">
    <source>
        <dbReference type="ARBA" id="ARBA00004651"/>
    </source>
</evidence>
<evidence type="ECO:0000256" key="3">
    <source>
        <dbReference type="ARBA" id="ARBA00022475"/>
    </source>
</evidence>
<organism evidence="9 10">
    <name type="scientific">Eiseniibacteriota bacterium</name>
    <dbReference type="NCBI Taxonomy" id="2212470"/>
    <lineage>
        <taxon>Bacteria</taxon>
        <taxon>Candidatus Eiseniibacteriota</taxon>
    </lineage>
</organism>
<comment type="subcellular location">
    <subcellularLocation>
        <location evidence="1">Cell membrane</location>
        <topology evidence="1">Multi-pass membrane protein</topology>
    </subcellularLocation>
    <subcellularLocation>
        <location evidence="7">Membrane</location>
        <topology evidence="7">Multi-pass membrane protein</topology>
    </subcellularLocation>
</comment>
<feature type="transmembrane region" description="Helical" evidence="8">
    <location>
        <begin position="279"/>
        <end position="300"/>
    </location>
</feature>
<evidence type="ECO:0000256" key="4">
    <source>
        <dbReference type="ARBA" id="ARBA00022692"/>
    </source>
</evidence>
<dbReference type="InterPro" id="IPR036259">
    <property type="entry name" value="MFS_trans_sf"/>
</dbReference>
<dbReference type="Gene3D" id="1.20.1250.20">
    <property type="entry name" value="MFS general substrate transporter like domains"/>
    <property type="match status" value="2"/>
</dbReference>